<organism evidence="11">
    <name type="scientific">Placobdella parasitica</name>
    <dbReference type="NCBI Taxonomy" id="60933"/>
    <lineage>
        <taxon>Eukaryota</taxon>
        <taxon>Metazoa</taxon>
        <taxon>Spiralia</taxon>
        <taxon>Lophotrochozoa</taxon>
        <taxon>Annelida</taxon>
        <taxon>Clitellata</taxon>
        <taxon>Hirudinea</taxon>
        <taxon>Rhynchobdellida</taxon>
        <taxon>Glossiphoniidae</taxon>
        <taxon>Placobdella</taxon>
    </lineage>
</organism>
<keyword evidence="4 10" id="KW-0812">Transmembrane</keyword>
<name>A0A175D0F5_9ANNE</name>
<evidence type="ECO:0000256" key="8">
    <source>
        <dbReference type="ARBA" id="ARBA00023136"/>
    </source>
</evidence>
<feature type="transmembrane region" description="Helical" evidence="10">
    <location>
        <begin position="6"/>
        <end position="22"/>
    </location>
</feature>
<keyword evidence="7" id="KW-0520">NAD</keyword>
<evidence type="ECO:0000256" key="2">
    <source>
        <dbReference type="ARBA" id="ARBA00010519"/>
    </source>
</evidence>
<evidence type="ECO:0000256" key="4">
    <source>
        <dbReference type="ARBA" id="ARBA00022692"/>
    </source>
</evidence>
<feature type="transmembrane region" description="Helical" evidence="10">
    <location>
        <begin position="29"/>
        <end position="51"/>
    </location>
</feature>
<evidence type="ECO:0000256" key="3">
    <source>
        <dbReference type="ARBA" id="ARBA00016612"/>
    </source>
</evidence>
<keyword evidence="11" id="KW-0496">Mitochondrion</keyword>
<keyword evidence="6 10" id="KW-1133">Transmembrane helix</keyword>
<protein>
    <recommendedName>
        <fullName evidence="3">NADH-ubiquinone oxidoreductase chain 4L</fullName>
    </recommendedName>
    <alternativeName>
        <fullName evidence="9">NADH dehydrogenase subunit 4L</fullName>
    </alternativeName>
</protein>
<evidence type="ECO:0000256" key="10">
    <source>
        <dbReference type="SAM" id="Phobius"/>
    </source>
</evidence>
<gene>
    <name evidence="11" type="primary">nad4L</name>
</gene>
<comment type="similarity">
    <text evidence="2">Belongs to the complex I subunit 4L family.</text>
</comment>
<geneLocation type="mitochondrion" evidence="11"/>
<evidence type="ECO:0000256" key="1">
    <source>
        <dbReference type="ARBA" id="ARBA00004141"/>
    </source>
</evidence>
<evidence type="ECO:0000256" key="5">
    <source>
        <dbReference type="ARBA" id="ARBA00022967"/>
    </source>
</evidence>
<proteinExistence type="inferred from homology"/>
<keyword evidence="8 10" id="KW-0472">Membrane</keyword>
<accession>A0A175D0F5</accession>
<comment type="subcellular location">
    <subcellularLocation>
        <location evidence="1">Membrane</location>
        <topology evidence="1">Multi-pass membrane protein</topology>
    </subcellularLocation>
</comment>
<dbReference type="GO" id="GO:0016020">
    <property type="term" value="C:membrane"/>
    <property type="evidence" value="ECO:0007669"/>
    <property type="project" value="UniProtKB-SubCell"/>
</dbReference>
<reference evidence="11" key="1">
    <citation type="journal article" date="2016" name="PLoS ONE">
        <title>Comparative Mitogenomics of Leeches (Annelida: Clitellata): Genome Conservation and Placobdella-Specific trnD Gene Duplication.</title>
        <authorList>
            <person name="Oceguera-Figueroa A."/>
            <person name="Manzano-Marin A."/>
            <person name="Kvist S."/>
            <person name="Moya A."/>
            <person name="Siddall M.E."/>
            <person name="Latorre A."/>
        </authorList>
    </citation>
    <scope>NUCLEOTIDE SEQUENCE</scope>
    <source>
        <strain evidence="11">ONAP</strain>
    </source>
</reference>
<evidence type="ECO:0000256" key="9">
    <source>
        <dbReference type="ARBA" id="ARBA00031586"/>
    </source>
</evidence>
<keyword evidence="5" id="KW-1278">Translocase</keyword>
<evidence type="ECO:0000313" key="11">
    <source>
        <dbReference type="EMBL" id="CVK87356.1"/>
    </source>
</evidence>
<dbReference type="InterPro" id="IPR039428">
    <property type="entry name" value="NUOK/Mnh_C1-like"/>
</dbReference>
<evidence type="ECO:0000256" key="6">
    <source>
        <dbReference type="ARBA" id="ARBA00022989"/>
    </source>
</evidence>
<feature type="transmembrane region" description="Helical" evidence="10">
    <location>
        <begin position="57"/>
        <end position="84"/>
    </location>
</feature>
<dbReference type="AlphaFoldDB" id="A0A175D0F5"/>
<dbReference type="EMBL" id="LT159850">
    <property type="protein sequence ID" value="CVK87356.1"/>
    <property type="molecule type" value="Genomic_DNA"/>
</dbReference>
<evidence type="ECO:0000256" key="7">
    <source>
        <dbReference type="ARBA" id="ARBA00023027"/>
    </source>
</evidence>
<dbReference type="Gene3D" id="1.10.287.3510">
    <property type="match status" value="1"/>
</dbReference>
<sequence length="97" mass="10973">MNYQNMVMSLLPLIALLNLMLYKNHFLHLLLCLEIITLSMLMFLSMNFLLMNIPLPLVSVVMLTLGACEASLGLTLLVLMVRLFGNDYMSNISMSKC</sequence>
<dbReference type="Pfam" id="PF00420">
    <property type="entry name" value="Oxidored_q2"/>
    <property type="match status" value="1"/>
</dbReference>